<dbReference type="GO" id="GO:0004370">
    <property type="term" value="F:glycerol kinase activity"/>
    <property type="evidence" value="ECO:0007669"/>
    <property type="project" value="UniProtKB-UniRule"/>
</dbReference>
<dbReference type="UniPathway" id="UPA00618">
    <property type="reaction ID" value="UER00672"/>
</dbReference>
<comment type="activity regulation">
    <text evidence="10">Inhibited by fructose 1,6-bisphosphate (FBP).</text>
</comment>
<feature type="binding site" evidence="10">
    <location>
        <position position="270"/>
    </location>
    <ligand>
        <name>ADP</name>
        <dbReference type="ChEBI" id="CHEBI:456216"/>
    </ligand>
</feature>
<feature type="domain" description="Carbohydrate kinase FGGY N-terminal" evidence="12">
    <location>
        <begin position="6"/>
        <end position="255"/>
    </location>
</feature>
<gene>
    <name evidence="10" type="primary">glpK</name>
    <name evidence="14" type="ORF">EDD31_0782</name>
</gene>
<evidence type="ECO:0000313" key="14">
    <source>
        <dbReference type="EMBL" id="ROR72431.1"/>
    </source>
</evidence>
<dbReference type="GO" id="GO:0005829">
    <property type="term" value="C:cytosol"/>
    <property type="evidence" value="ECO:0007669"/>
    <property type="project" value="TreeGrafter"/>
</dbReference>
<feature type="binding site" evidence="10">
    <location>
        <position position="314"/>
    </location>
    <ligand>
        <name>ATP</name>
        <dbReference type="ChEBI" id="CHEBI:30616"/>
    </ligand>
</feature>
<dbReference type="InterPro" id="IPR000577">
    <property type="entry name" value="Carb_kinase_FGGY"/>
</dbReference>
<dbReference type="PANTHER" id="PTHR10196">
    <property type="entry name" value="SUGAR KINASE"/>
    <property type="match status" value="1"/>
</dbReference>
<name>A0A3N2BAZ7_9MICO</name>
<evidence type="ECO:0000256" key="5">
    <source>
        <dbReference type="ARBA" id="ARBA00022777"/>
    </source>
</evidence>
<dbReference type="Pfam" id="PF00370">
    <property type="entry name" value="FGGY_N"/>
    <property type="match status" value="1"/>
</dbReference>
<dbReference type="InterPro" id="IPR018483">
    <property type="entry name" value="Carb_kinase_FGGY_CS"/>
</dbReference>
<feature type="binding site" evidence="10">
    <location>
        <position position="16"/>
    </location>
    <ligand>
        <name>ATP</name>
        <dbReference type="ChEBI" id="CHEBI:30616"/>
    </ligand>
</feature>
<dbReference type="EC" id="2.7.1.30" evidence="10"/>
<dbReference type="InterPro" id="IPR018484">
    <property type="entry name" value="FGGY_N"/>
</dbReference>
<dbReference type="HAMAP" id="MF_00186">
    <property type="entry name" value="Glycerol_kin"/>
    <property type="match status" value="1"/>
</dbReference>
<feature type="binding site" evidence="10">
    <location>
        <position position="248"/>
    </location>
    <ligand>
        <name>sn-glycerol 3-phosphate</name>
        <dbReference type="ChEBI" id="CHEBI:57597"/>
    </ligand>
</feature>
<keyword evidence="3 10" id="KW-0808">Transferase</keyword>
<comment type="pathway">
    <text evidence="1 10">Polyol metabolism; glycerol degradation via glycerol kinase pathway; sn-glycerol 3-phosphate from glycerol: step 1/1.</text>
</comment>
<dbReference type="RefSeq" id="WP_123302990.1">
    <property type="nucleotide sequence ID" value="NZ_RKHK01000001.1"/>
</dbReference>
<dbReference type="InterPro" id="IPR018485">
    <property type="entry name" value="FGGY_C"/>
</dbReference>
<feature type="binding site" evidence="10">
    <location>
        <position position="270"/>
    </location>
    <ligand>
        <name>ATP</name>
        <dbReference type="ChEBI" id="CHEBI:30616"/>
    </ligand>
</feature>
<feature type="binding site" evidence="10">
    <location>
        <position position="14"/>
    </location>
    <ligand>
        <name>ADP</name>
        <dbReference type="ChEBI" id="CHEBI:456216"/>
    </ligand>
</feature>
<dbReference type="Pfam" id="PF02782">
    <property type="entry name" value="FGGY_C"/>
    <property type="match status" value="1"/>
</dbReference>
<feature type="binding site" evidence="10">
    <location>
        <position position="85"/>
    </location>
    <ligand>
        <name>sn-glycerol 3-phosphate</name>
        <dbReference type="ChEBI" id="CHEBI:57597"/>
    </ligand>
</feature>
<dbReference type="PROSITE" id="PS00445">
    <property type="entry name" value="FGGY_KINASES_2"/>
    <property type="match status" value="1"/>
</dbReference>
<dbReference type="FunFam" id="3.30.420.40:FF:000008">
    <property type="entry name" value="Glycerol kinase"/>
    <property type="match status" value="1"/>
</dbReference>
<feature type="binding site" evidence="10">
    <location>
        <position position="318"/>
    </location>
    <ligand>
        <name>ATP</name>
        <dbReference type="ChEBI" id="CHEBI:30616"/>
    </ligand>
</feature>
<dbReference type="NCBIfam" id="NF000756">
    <property type="entry name" value="PRK00047.1"/>
    <property type="match status" value="1"/>
</dbReference>
<dbReference type="GO" id="GO:0005524">
    <property type="term" value="F:ATP binding"/>
    <property type="evidence" value="ECO:0007669"/>
    <property type="project" value="UniProtKB-UniRule"/>
</dbReference>
<dbReference type="GO" id="GO:0006072">
    <property type="term" value="P:glycerol-3-phosphate metabolic process"/>
    <property type="evidence" value="ECO:0007669"/>
    <property type="project" value="InterPro"/>
</dbReference>
<keyword evidence="15" id="KW-1185">Reference proteome</keyword>
<feature type="binding site" evidence="10">
    <location>
        <position position="84"/>
    </location>
    <ligand>
        <name>glycerol</name>
        <dbReference type="ChEBI" id="CHEBI:17754"/>
    </ligand>
</feature>
<feature type="binding site" evidence="10">
    <location>
        <position position="419"/>
    </location>
    <ligand>
        <name>ADP</name>
        <dbReference type="ChEBI" id="CHEBI:456216"/>
    </ligand>
</feature>
<comment type="catalytic activity">
    <reaction evidence="8 10">
        <text>glycerol + ATP = sn-glycerol 3-phosphate + ADP + H(+)</text>
        <dbReference type="Rhea" id="RHEA:21644"/>
        <dbReference type="ChEBI" id="CHEBI:15378"/>
        <dbReference type="ChEBI" id="CHEBI:17754"/>
        <dbReference type="ChEBI" id="CHEBI:30616"/>
        <dbReference type="ChEBI" id="CHEBI:57597"/>
        <dbReference type="ChEBI" id="CHEBI:456216"/>
        <dbReference type="EC" id="2.7.1.30"/>
    </reaction>
</comment>
<comment type="function">
    <text evidence="9 10">Key enzyme in the regulation of glycerol uptake and metabolism. Catalyzes the phosphorylation of glycerol to yield sn-glycerol 3-phosphate.</text>
</comment>
<feature type="binding site" evidence="10">
    <location>
        <position position="314"/>
    </location>
    <ligand>
        <name>ADP</name>
        <dbReference type="ChEBI" id="CHEBI:456216"/>
    </ligand>
</feature>
<feature type="binding site" evidence="10">
    <location>
        <position position="136"/>
    </location>
    <ligand>
        <name>sn-glycerol 3-phosphate</name>
        <dbReference type="ChEBI" id="CHEBI:57597"/>
    </ligand>
</feature>
<feature type="binding site" evidence="10">
    <location>
        <position position="84"/>
    </location>
    <ligand>
        <name>sn-glycerol 3-phosphate</name>
        <dbReference type="ChEBI" id="CHEBI:57597"/>
    </ligand>
</feature>
<dbReference type="Gene3D" id="3.30.420.40">
    <property type="match status" value="2"/>
</dbReference>
<keyword evidence="5 10" id="KW-0418">Kinase</keyword>
<evidence type="ECO:0000256" key="1">
    <source>
        <dbReference type="ARBA" id="ARBA00005190"/>
    </source>
</evidence>
<evidence type="ECO:0000256" key="8">
    <source>
        <dbReference type="ARBA" id="ARBA00052101"/>
    </source>
</evidence>
<dbReference type="FunFam" id="3.30.420.40:FF:000007">
    <property type="entry name" value="Glycerol kinase"/>
    <property type="match status" value="1"/>
</dbReference>
<feature type="binding site" evidence="10">
    <location>
        <position position="14"/>
    </location>
    <ligand>
        <name>ATP</name>
        <dbReference type="ChEBI" id="CHEBI:30616"/>
    </ligand>
</feature>
<dbReference type="PANTHER" id="PTHR10196:SF69">
    <property type="entry name" value="GLYCEROL KINASE"/>
    <property type="match status" value="1"/>
</dbReference>
<evidence type="ECO:0000256" key="11">
    <source>
        <dbReference type="RuleBase" id="RU003733"/>
    </source>
</evidence>
<feature type="binding site" evidence="10">
    <location>
        <position position="136"/>
    </location>
    <ligand>
        <name>glycerol</name>
        <dbReference type="ChEBI" id="CHEBI:17754"/>
    </ligand>
</feature>
<dbReference type="InterPro" id="IPR005999">
    <property type="entry name" value="Glycerol_kin"/>
</dbReference>
<feature type="binding site" evidence="10">
    <location>
        <position position="248"/>
    </location>
    <ligand>
        <name>glycerol</name>
        <dbReference type="ChEBI" id="CHEBI:17754"/>
    </ligand>
</feature>
<dbReference type="EMBL" id="RKHK01000001">
    <property type="protein sequence ID" value="ROR72431.1"/>
    <property type="molecule type" value="Genomic_DNA"/>
</dbReference>
<evidence type="ECO:0000256" key="2">
    <source>
        <dbReference type="ARBA" id="ARBA00009156"/>
    </source>
</evidence>
<dbReference type="PIRSF" id="PIRSF000538">
    <property type="entry name" value="GlpK"/>
    <property type="match status" value="1"/>
</dbReference>
<comment type="caution">
    <text evidence="14">The sequence shown here is derived from an EMBL/GenBank/DDBJ whole genome shotgun (WGS) entry which is preliminary data.</text>
</comment>
<dbReference type="Proteomes" id="UP000280668">
    <property type="component" value="Unassembled WGS sequence"/>
</dbReference>
<dbReference type="CDD" id="cd07769">
    <property type="entry name" value="ASKHA_NBD_FGGY_GK"/>
    <property type="match status" value="1"/>
</dbReference>
<evidence type="ECO:0000259" key="12">
    <source>
        <dbReference type="Pfam" id="PF00370"/>
    </source>
</evidence>
<feature type="binding site" evidence="10">
    <location>
        <position position="249"/>
    </location>
    <ligand>
        <name>glycerol</name>
        <dbReference type="ChEBI" id="CHEBI:17754"/>
    </ligand>
</feature>
<keyword evidence="6 10" id="KW-0319">Glycerol metabolism</keyword>
<evidence type="ECO:0000256" key="7">
    <source>
        <dbReference type="ARBA" id="ARBA00022840"/>
    </source>
</evidence>
<dbReference type="InterPro" id="IPR043129">
    <property type="entry name" value="ATPase_NBD"/>
</dbReference>
<evidence type="ECO:0000256" key="9">
    <source>
        <dbReference type="ARBA" id="ARBA00054633"/>
    </source>
</evidence>
<feature type="domain" description="Carbohydrate kinase FGGY C-terminal" evidence="13">
    <location>
        <begin position="265"/>
        <end position="454"/>
    </location>
</feature>
<dbReference type="SUPFAM" id="SSF53067">
    <property type="entry name" value="Actin-like ATPase domain"/>
    <property type="match status" value="2"/>
</dbReference>
<evidence type="ECO:0000256" key="6">
    <source>
        <dbReference type="ARBA" id="ARBA00022798"/>
    </source>
</evidence>
<accession>A0A3N2BAZ7</accession>
<dbReference type="AlphaFoldDB" id="A0A3N2BAZ7"/>
<evidence type="ECO:0000313" key="15">
    <source>
        <dbReference type="Proteomes" id="UP000280668"/>
    </source>
</evidence>
<feature type="binding site" evidence="10">
    <location>
        <position position="415"/>
    </location>
    <ligand>
        <name>ATP</name>
        <dbReference type="ChEBI" id="CHEBI:30616"/>
    </ligand>
</feature>
<dbReference type="OrthoDB" id="9805576at2"/>
<evidence type="ECO:0000259" key="13">
    <source>
        <dbReference type="Pfam" id="PF02782"/>
    </source>
</evidence>
<keyword evidence="7 10" id="KW-0067">ATP-binding</keyword>
<evidence type="ECO:0000256" key="4">
    <source>
        <dbReference type="ARBA" id="ARBA00022741"/>
    </source>
</evidence>
<protein>
    <recommendedName>
        <fullName evidence="10">Glycerol kinase</fullName>
        <ecNumber evidence="10">2.7.1.30</ecNumber>
    </recommendedName>
    <alternativeName>
        <fullName evidence="10">ATP:glycerol 3-phosphotransferase</fullName>
    </alternativeName>
    <alternativeName>
        <fullName evidence="10">Glycerokinase</fullName>
        <shortName evidence="10">GK</shortName>
    </alternativeName>
</protein>
<organism evidence="14 15">
    <name type="scientific">Bogoriella caseilytica</name>
    <dbReference type="NCBI Taxonomy" id="56055"/>
    <lineage>
        <taxon>Bacteria</taxon>
        <taxon>Bacillati</taxon>
        <taxon>Actinomycetota</taxon>
        <taxon>Actinomycetes</taxon>
        <taxon>Micrococcales</taxon>
        <taxon>Bogoriellaceae</taxon>
        <taxon>Bogoriella</taxon>
    </lineage>
</organism>
<feature type="binding site" evidence="10">
    <location>
        <position position="15"/>
    </location>
    <ligand>
        <name>ATP</name>
        <dbReference type="ChEBI" id="CHEBI:30616"/>
    </ligand>
</feature>
<feature type="binding site" evidence="10">
    <location>
        <position position="14"/>
    </location>
    <ligand>
        <name>sn-glycerol 3-phosphate</name>
        <dbReference type="ChEBI" id="CHEBI:57597"/>
    </ligand>
</feature>
<evidence type="ECO:0000256" key="10">
    <source>
        <dbReference type="HAMAP-Rule" id="MF_00186"/>
    </source>
</evidence>
<reference evidence="14 15" key="1">
    <citation type="submission" date="2018-11" db="EMBL/GenBank/DDBJ databases">
        <title>Sequencing the genomes of 1000 actinobacteria strains.</title>
        <authorList>
            <person name="Klenk H.-P."/>
        </authorList>
    </citation>
    <scope>NUCLEOTIDE SEQUENCE [LARGE SCALE GENOMIC DNA]</scope>
    <source>
        <strain evidence="14 15">DSM 11294</strain>
    </source>
</reference>
<comment type="similarity">
    <text evidence="2 10 11">Belongs to the FGGY kinase family.</text>
</comment>
<keyword evidence="4 10" id="KW-0547">Nucleotide-binding</keyword>
<evidence type="ECO:0000256" key="3">
    <source>
        <dbReference type="ARBA" id="ARBA00022679"/>
    </source>
</evidence>
<dbReference type="NCBIfam" id="TIGR01311">
    <property type="entry name" value="glycerol_kin"/>
    <property type="match status" value="1"/>
</dbReference>
<feature type="binding site" evidence="10">
    <location>
        <position position="18"/>
    </location>
    <ligand>
        <name>ADP</name>
        <dbReference type="ChEBI" id="CHEBI:456216"/>
    </ligand>
</feature>
<proteinExistence type="inferred from homology"/>
<dbReference type="GO" id="GO:0019563">
    <property type="term" value="P:glycerol catabolic process"/>
    <property type="evidence" value="ECO:0007669"/>
    <property type="project" value="UniProtKB-UniRule"/>
</dbReference>
<feature type="binding site" evidence="10">
    <location>
        <position position="415"/>
    </location>
    <ligand>
        <name>ADP</name>
        <dbReference type="ChEBI" id="CHEBI:456216"/>
    </ligand>
</feature>
<sequence length="506" mass="55086">MTDKQYVLAIDQGTTSTRAIIVDHGGNVIGSGQREHEQIMPKAGWVEHDAVEIWRNTRDVVGRALADADINRHSLAAVGITNQRETAVVWDKNTGEPVYNAIVWQDTRTQAIVDRLAENGGTERYKDRVGLPLATYFAGPKVTWILENVEGARERAEAGDLLMGTIDTWLTWNLTGGTSGGVHVTDVTNASRTLMMDLETLSWQEDIAADLGIPMSMLPEIRSSAEVYGEGTAQSLLIGTPIAGMLGDQQAATFGQACFEVGMAKNTYGTGNFMLINTGTEAVKSENGLLTTVAYKIGDADPIYALEGSIAVTGSLVQWIRDNLGLISDASQIEAMAASVEDNGGAYFVPAFSGLFAPHWRPDARGALVGLTRYVNKGHIARAVLEATAFQTREVNDAMNADSGVDLKELKVDGGMVVNELLMQFQADILGVPVVRPKVAETTAMGSAYAAGIAVGFWKGEQDVIDNWAEDKRWEPQMDEKERERTYRLWQKAVTRTLDWVDEDVN</sequence>
<feature type="binding site" evidence="10">
    <location>
        <position position="85"/>
    </location>
    <ligand>
        <name>glycerol</name>
        <dbReference type="ChEBI" id="CHEBI:17754"/>
    </ligand>
</feature>